<sequence length="173" mass="18262">MKTTAILVSSLASLAAALSDTMILGMHSGEEVDAFIAGGGGPGVESSGTNGAFVMYTAGGDWCKEAYLLADDPWNFLVNSDIRGDQSNDFTDWCGLQLPCNGNLVMGKDGICGKGQQYNRAEGTYYADVYDHGNGNKVVGRCVYTGTASKNCATTGSDLYEQAVRCYMDGQIC</sequence>
<comment type="caution">
    <text evidence="1">The sequence shown here is derived from an EMBL/GenBank/DDBJ whole genome shotgun (WGS) entry which is preliminary data.</text>
</comment>
<keyword evidence="2" id="KW-1185">Reference proteome</keyword>
<dbReference type="Proteomes" id="UP001497680">
    <property type="component" value="Unassembled WGS sequence"/>
</dbReference>
<accession>A0ACC0CIM4</accession>
<reference evidence="1 2" key="1">
    <citation type="journal article" date="2022" name="New Phytol.">
        <title>Ecological generalism drives hyperdiversity of secondary metabolite gene clusters in xylarialean endophytes.</title>
        <authorList>
            <person name="Franco M.E.E."/>
            <person name="Wisecaver J.H."/>
            <person name="Arnold A.E."/>
            <person name="Ju Y.M."/>
            <person name="Slot J.C."/>
            <person name="Ahrendt S."/>
            <person name="Moore L.P."/>
            <person name="Eastman K.E."/>
            <person name="Scott K."/>
            <person name="Konkel Z."/>
            <person name="Mondo S.J."/>
            <person name="Kuo A."/>
            <person name="Hayes R.D."/>
            <person name="Haridas S."/>
            <person name="Andreopoulos B."/>
            <person name="Riley R."/>
            <person name="LaButti K."/>
            <person name="Pangilinan J."/>
            <person name="Lipzen A."/>
            <person name="Amirebrahimi M."/>
            <person name="Yan J."/>
            <person name="Adam C."/>
            <person name="Keymanesh K."/>
            <person name="Ng V."/>
            <person name="Louie K."/>
            <person name="Northen T."/>
            <person name="Drula E."/>
            <person name="Henrissat B."/>
            <person name="Hsieh H.M."/>
            <person name="Youens-Clark K."/>
            <person name="Lutzoni F."/>
            <person name="Miadlikowska J."/>
            <person name="Eastwood D.C."/>
            <person name="Hamelin R.C."/>
            <person name="Grigoriev I.V."/>
            <person name="U'Ren J.M."/>
        </authorList>
    </citation>
    <scope>NUCLEOTIDE SEQUENCE [LARGE SCALE GENOMIC DNA]</scope>
    <source>
        <strain evidence="1 2">ER1909</strain>
    </source>
</reference>
<name>A0ACC0CIM4_9PEZI</name>
<evidence type="ECO:0000313" key="2">
    <source>
        <dbReference type="Proteomes" id="UP001497680"/>
    </source>
</evidence>
<protein>
    <submittedName>
        <fullName evidence="1">Uncharacterized protein</fullName>
    </submittedName>
</protein>
<evidence type="ECO:0000313" key="1">
    <source>
        <dbReference type="EMBL" id="KAI6080297.1"/>
    </source>
</evidence>
<organism evidence="1 2">
    <name type="scientific">Hypoxylon rubiginosum</name>
    <dbReference type="NCBI Taxonomy" id="110542"/>
    <lineage>
        <taxon>Eukaryota</taxon>
        <taxon>Fungi</taxon>
        <taxon>Dikarya</taxon>
        <taxon>Ascomycota</taxon>
        <taxon>Pezizomycotina</taxon>
        <taxon>Sordariomycetes</taxon>
        <taxon>Xylariomycetidae</taxon>
        <taxon>Xylariales</taxon>
        <taxon>Hypoxylaceae</taxon>
        <taxon>Hypoxylon</taxon>
    </lineage>
</organism>
<gene>
    <name evidence="1" type="ORF">F4821DRAFT_266030</name>
</gene>
<proteinExistence type="predicted"/>
<dbReference type="EMBL" id="MU394457">
    <property type="protein sequence ID" value="KAI6080297.1"/>
    <property type="molecule type" value="Genomic_DNA"/>
</dbReference>